<keyword evidence="9" id="KW-1185">Reference proteome</keyword>
<evidence type="ECO:0000313" key="9">
    <source>
        <dbReference type="Proteomes" id="UP000033684"/>
    </source>
</evidence>
<comment type="subcellular location">
    <subcellularLocation>
        <location evidence="1">Cell membrane</location>
        <topology evidence="1">Multi-pass membrane protein</topology>
    </subcellularLocation>
</comment>
<comment type="caution">
    <text evidence="8">The sequence shown here is derived from an EMBL/GenBank/DDBJ whole genome shotgun (WGS) entry which is preliminary data.</text>
</comment>
<evidence type="ECO:0000256" key="5">
    <source>
        <dbReference type="ARBA" id="ARBA00023136"/>
    </source>
</evidence>
<evidence type="ECO:0000259" key="7">
    <source>
        <dbReference type="Pfam" id="PF05231"/>
    </source>
</evidence>
<dbReference type="Pfam" id="PF05231">
    <property type="entry name" value="MASE1"/>
    <property type="match status" value="1"/>
</dbReference>
<sequence length="74" mass="8252">MIVSGWLYYFRLSCLAICYALLAIIAINSFSNKDIVSIIWPCSGLALGALLLGGFKYWPGVLLGAFFRRVSQWC</sequence>
<evidence type="ECO:0000256" key="3">
    <source>
        <dbReference type="ARBA" id="ARBA00022692"/>
    </source>
</evidence>
<evidence type="ECO:0000256" key="2">
    <source>
        <dbReference type="ARBA" id="ARBA00022475"/>
    </source>
</evidence>
<dbReference type="InterPro" id="IPR007895">
    <property type="entry name" value="MASE1"/>
</dbReference>
<feature type="transmembrane region" description="Helical" evidence="6">
    <location>
        <begin position="6"/>
        <end position="26"/>
    </location>
</feature>
<keyword evidence="4 6" id="KW-1133">Transmembrane helix</keyword>
<keyword evidence="2" id="KW-1003">Cell membrane</keyword>
<evidence type="ECO:0000256" key="4">
    <source>
        <dbReference type="ARBA" id="ARBA00022989"/>
    </source>
</evidence>
<organism evidence="8 9">
    <name type="scientific">Methylocucumis oryzae</name>
    <dbReference type="NCBI Taxonomy" id="1632867"/>
    <lineage>
        <taxon>Bacteria</taxon>
        <taxon>Pseudomonadati</taxon>
        <taxon>Pseudomonadota</taxon>
        <taxon>Gammaproteobacteria</taxon>
        <taxon>Methylococcales</taxon>
        <taxon>Methylococcaceae</taxon>
        <taxon>Methylocucumis</taxon>
    </lineage>
</organism>
<dbReference type="GO" id="GO:0005886">
    <property type="term" value="C:plasma membrane"/>
    <property type="evidence" value="ECO:0007669"/>
    <property type="project" value="UniProtKB-SubCell"/>
</dbReference>
<keyword evidence="5 6" id="KW-0472">Membrane</keyword>
<accession>A0A0F3IJ18</accession>
<reference evidence="9" key="1">
    <citation type="submission" date="2015-03" db="EMBL/GenBank/DDBJ databases">
        <title>Draft genome sequence of a novel methanotroph (Sn10-6) isolated from flooded ricefield rhizosphere in India.</title>
        <authorList>
            <person name="Pandit P.S."/>
            <person name="Pore S.D."/>
            <person name="Arora P."/>
            <person name="Kapse N.G."/>
            <person name="Dhakephalkar P.K."/>
            <person name="Rahalkar M.C."/>
        </authorList>
    </citation>
    <scope>NUCLEOTIDE SEQUENCE [LARGE SCALE GENOMIC DNA]</scope>
    <source>
        <strain evidence="9">Sn10-6</strain>
    </source>
</reference>
<dbReference type="EMBL" id="LAJX01000104">
    <property type="protein sequence ID" value="KJV06523.1"/>
    <property type="molecule type" value="Genomic_DNA"/>
</dbReference>
<dbReference type="Proteomes" id="UP000033684">
    <property type="component" value="Unassembled WGS sequence"/>
</dbReference>
<gene>
    <name evidence="8" type="ORF">VZ94_10595</name>
</gene>
<reference evidence="8 9" key="2">
    <citation type="journal article" date="2016" name="Microb. Ecol.">
        <title>Genome Characteristics of a Novel Type I Methanotroph (Sn10-6) Isolated from a Flooded Indian Rice Field.</title>
        <authorList>
            <person name="Rahalkar M.C."/>
            <person name="Pandit P.S."/>
            <person name="Dhakephalkar P.K."/>
            <person name="Pore S."/>
            <person name="Arora P."/>
            <person name="Kapse N."/>
        </authorList>
    </citation>
    <scope>NUCLEOTIDE SEQUENCE [LARGE SCALE GENOMIC DNA]</scope>
    <source>
        <strain evidence="8 9">Sn10-6</strain>
    </source>
</reference>
<keyword evidence="3 6" id="KW-0812">Transmembrane</keyword>
<evidence type="ECO:0000256" key="1">
    <source>
        <dbReference type="ARBA" id="ARBA00004651"/>
    </source>
</evidence>
<evidence type="ECO:0000313" key="8">
    <source>
        <dbReference type="EMBL" id="KJV06523.1"/>
    </source>
</evidence>
<proteinExistence type="predicted"/>
<dbReference type="RefSeq" id="WP_045779213.1">
    <property type="nucleotide sequence ID" value="NZ_LAJX01000104.1"/>
</dbReference>
<evidence type="ECO:0000256" key="6">
    <source>
        <dbReference type="SAM" id="Phobius"/>
    </source>
</evidence>
<name>A0A0F3IJ18_9GAMM</name>
<feature type="domain" description="MASE1" evidence="7">
    <location>
        <begin position="15"/>
        <end position="69"/>
    </location>
</feature>
<feature type="transmembrane region" description="Helical" evidence="6">
    <location>
        <begin position="38"/>
        <end position="58"/>
    </location>
</feature>
<dbReference type="AlphaFoldDB" id="A0A0F3IJ18"/>
<protein>
    <recommendedName>
        <fullName evidence="7">MASE1 domain-containing protein</fullName>
    </recommendedName>
</protein>